<sequence length="155" mass="17675">MRVQKLLLIIITGALTAILLFSGAITYFMSSEESGPITAIFFLGVTGAFSVYFHMKTKELYPFADFDEPLEELSKKYWALHISFGLVLLILGITMTFLWFKRSSDLSILGISIFLLLLGLWSLIDTYILNKFIVSYKERRERQEEINDIGDNSAV</sequence>
<dbReference type="KEGG" id="kan:IMCC3317_21230"/>
<dbReference type="Proteomes" id="UP000464657">
    <property type="component" value="Chromosome"/>
</dbReference>
<evidence type="ECO:0000313" key="3">
    <source>
        <dbReference type="Proteomes" id="UP000464657"/>
    </source>
</evidence>
<dbReference type="AlphaFoldDB" id="A0A7L4ZJ64"/>
<feature type="transmembrane region" description="Helical" evidence="1">
    <location>
        <begin position="35"/>
        <end position="53"/>
    </location>
</feature>
<dbReference type="RefSeq" id="WP_160129429.1">
    <property type="nucleotide sequence ID" value="NZ_CP019288.1"/>
</dbReference>
<reference evidence="2 3" key="1">
    <citation type="journal article" date="2013" name="Int. J. Syst. Evol. Microbiol.">
        <title>Kordia antarctica sp. nov., isolated from Antarctic seawater.</title>
        <authorList>
            <person name="Baek K."/>
            <person name="Choi A."/>
            <person name="Kang I."/>
            <person name="Lee K."/>
            <person name="Cho J.C."/>
        </authorList>
    </citation>
    <scope>NUCLEOTIDE SEQUENCE [LARGE SCALE GENOMIC DNA]</scope>
    <source>
        <strain evidence="2 3">IMCC3317</strain>
    </source>
</reference>
<proteinExistence type="predicted"/>
<evidence type="ECO:0000256" key="1">
    <source>
        <dbReference type="SAM" id="Phobius"/>
    </source>
</evidence>
<feature type="transmembrane region" description="Helical" evidence="1">
    <location>
        <begin position="7"/>
        <end position="29"/>
    </location>
</feature>
<name>A0A7L4ZJ64_9FLAO</name>
<keyword evidence="1" id="KW-0472">Membrane</keyword>
<gene>
    <name evidence="2" type="ORF">IMCC3317_21230</name>
</gene>
<dbReference type="OrthoDB" id="1452834at2"/>
<feature type="transmembrane region" description="Helical" evidence="1">
    <location>
        <begin position="78"/>
        <end position="100"/>
    </location>
</feature>
<keyword evidence="1" id="KW-0812">Transmembrane</keyword>
<keyword evidence="1" id="KW-1133">Transmembrane helix</keyword>
<protein>
    <submittedName>
        <fullName evidence="2">Uncharacterized protein</fullName>
    </submittedName>
</protein>
<organism evidence="2 3">
    <name type="scientific">Kordia antarctica</name>
    <dbReference type="NCBI Taxonomy" id="1218801"/>
    <lineage>
        <taxon>Bacteria</taxon>
        <taxon>Pseudomonadati</taxon>
        <taxon>Bacteroidota</taxon>
        <taxon>Flavobacteriia</taxon>
        <taxon>Flavobacteriales</taxon>
        <taxon>Flavobacteriaceae</taxon>
        <taxon>Kordia</taxon>
    </lineage>
</organism>
<evidence type="ECO:0000313" key="2">
    <source>
        <dbReference type="EMBL" id="QHI36753.1"/>
    </source>
</evidence>
<accession>A0A7L4ZJ64</accession>
<feature type="transmembrane region" description="Helical" evidence="1">
    <location>
        <begin position="106"/>
        <end position="130"/>
    </location>
</feature>
<dbReference type="EMBL" id="CP019288">
    <property type="protein sequence ID" value="QHI36753.1"/>
    <property type="molecule type" value="Genomic_DNA"/>
</dbReference>
<keyword evidence="3" id="KW-1185">Reference proteome</keyword>